<dbReference type="PATRIC" id="fig|1339350.3.peg.4516"/>
<keyword evidence="1" id="KW-0472">Membrane</keyword>
<accession>A0A078QMI5</accession>
<evidence type="ECO:0000313" key="2">
    <source>
        <dbReference type="EMBL" id="KDS23646.1"/>
    </source>
</evidence>
<dbReference type="AlphaFoldDB" id="A0A078QMI5"/>
<organism evidence="2 3">
    <name type="scientific">Phocaeicola vulgatus str. 3775 SL</name>
    <name type="common">B</name>
    <name type="synonym">iv</name>
    <dbReference type="NCBI Taxonomy" id="1339350"/>
    <lineage>
        <taxon>Bacteria</taxon>
        <taxon>Pseudomonadati</taxon>
        <taxon>Bacteroidota</taxon>
        <taxon>Bacteroidia</taxon>
        <taxon>Bacteroidales</taxon>
        <taxon>Bacteroidaceae</taxon>
        <taxon>Phocaeicola</taxon>
    </lineage>
</organism>
<protein>
    <recommendedName>
        <fullName evidence="4">DUF4133 domain-containing protein</fullName>
    </recommendedName>
</protein>
<sequence>MDFQVRKGLETPLKVHGMRTKFFCIYCIILAVIVLFVVGFLTSAMSGEGSFLAFIVSLVAGAFASVVLRIVFINLSMQRKFGKFKRQVFVISNKDLLNSL</sequence>
<proteinExistence type="predicted"/>
<feature type="transmembrane region" description="Helical" evidence="1">
    <location>
        <begin position="51"/>
        <end position="75"/>
    </location>
</feature>
<evidence type="ECO:0000313" key="3">
    <source>
        <dbReference type="Proteomes" id="UP000028134"/>
    </source>
</evidence>
<reference evidence="2 3" key="1">
    <citation type="submission" date="2014-04" db="EMBL/GenBank/DDBJ databases">
        <authorList>
            <person name="Sears C."/>
            <person name="Carroll K."/>
            <person name="Sack B.R."/>
            <person name="Qadri F."/>
            <person name="Myers L.L."/>
            <person name="Chung G.-T."/>
            <person name="Escheverria P."/>
            <person name="Fraser C.M."/>
            <person name="Sadzewicz L."/>
            <person name="Shefchek K.A."/>
            <person name="Tallon L."/>
            <person name="Das S.P."/>
            <person name="Daugherty S."/>
            <person name="Mongodin E.F."/>
        </authorList>
    </citation>
    <scope>NUCLEOTIDE SEQUENCE [LARGE SCALE GENOMIC DNA]</scope>
    <source>
        <strain evidence="3">3775 SL(B) 10 (iv)</strain>
    </source>
</reference>
<feature type="transmembrane region" description="Helical" evidence="1">
    <location>
        <begin position="23"/>
        <end position="45"/>
    </location>
</feature>
<name>A0A078QMI5_PHOVU</name>
<keyword evidence="1" id="KW-1133">Transmembrane helix</keyword>
<evidence type="ECO:0008006" key="4">
    <source>
        <dbReference type="Google" id="ProtNLM"/>
    </source>
</evidence>
<evidence type="ECO:0000256" key="1">
    <source>
        <dbReference type="SAM" id="Phobius"/>
    </source>
</evidence>
<comment type="caution">
    <text evidence="2">The sequence shown here is derived from an EMBL/GenBank/DDBJ whole genome shotgun (WGS) entry which is preliminary data.</text>
</comment>
<gene>
    <name evidence="2" type="ORF">M097_4776</name>
</gene>
<keyword evidence="1" id="KW-0812">Transmembrane</keyword>
<dbReference type="Proteomes" id="UP000028134">
    <property type="component" value="Unassembled WGS sequence"/>
</dbReference>
<dbReference type="EMBL" id="JNHI01000107">
    <property type="protein sequence ID" value="KDS23646.1"/>
    <property type="molecule type" value="Genomic_DNA"/>
</dbReference>